<evidence type="ECO:0000256" key="4">
    <source>
        <dbReference type="SAM" id="MobiDB-lite"/>
    </source>
</evidence>
<organism evidence="5 6">
    <name type="scientific">Halocaridina rubra</name>
    <name type="common">Hawaiian red shrimp</name>
    <dbReference type="NCBI Taxonomy" id="373956"/>
    <lineage>
        <taxon>Eukaryota</taxon>
        <taxon>Metazoa</taxon>
        <taxon>Ecdysozoa</taxon>
        <taxon>Arthropoda</taxon>
        <taxon>Crustacea</taxon>
        <taxon>Multicrustacea</taxon>
        <taxon>Malacostraca</taxon>
        <taxon>Eumalacostraca</taxon>
        <taxon>Eucarida</taxon>
        <taxon>Decapoda</taxon>
        <taxon>Pleocyemata</taxon>
        <taxon>Caridea</taxon>
        <taxon>Atyoidea</taxon>
        <taxon>Atyidae</taxon>
        <taxon>Halocaridina</taxon>
    </lineage>
</organism>
<dbReference type="PANTHER" id="PTHR16088:SF3">
    <property type="entry name" value="GON-4-LIKE PROTEIN"/>
    <property type="match status" value="1"/>
</dbReference>
<dbReference type="PANTHER" id="PTHR16088">
    <property type="entry name" value="YY1 ASSOCIATED PROTEIN-RELATED"/>
    <property type="match status" value="1"/>
</dbReference>
<evidence type="ECO:0000256" key="3">
    <source>
        <dbReference type="ARBA" id="ARBA00023242"/>
    </source>
</evidence>
<dbReference type="EMBL" id="JAXCGZ010004527">
    <property type="protein sequence ID" value="KAK7081694.1"/>
    <property type="molecule type" value="Genomic_DNA"/>
</dbReference>
<dbReference type="Proteomes" id="UP001381693">
    <property type="component" value="Unassembled WGS sequence"/>
</dbReference>
<feature type="region of interest" description="Disordered" evidence="4">
    <location>
        <begin position="440"/>
        <end position="459"/>
    </location>
</feature>
<reference evidence="5 6" key="1">
    <citation type="submission" date="2023-11" db="EMBL/GenBank/DDBJ databases">
        <title>Halocaridina rubra genome assembly.</title>
        <authorList>
            <person name="Smith C."/>
        </authorList>
    </citation>
    <scope>NUCLEOTIDE SEQUENCE [LARGE SCALE GENOMIC DNA]</scope>
    <source>
        <strain evidence="5">EP-1</strain>
        <tissue evidence="5">Whole</tissue>
    </source>
</reference>
<dbReference type="GO" id="GO:0003712">
    <property type="term" value="F:transcription coregulator activity"/>
    <property type="evidence" value="ECO:0007669"/>
    <property type="project" value="TreeGrafter"/>
</dbReference>
<protein>
    <submittedName>
        <fullName evidence="5">DNA binding</fullName>
    </submittedName>
</protein>
<feature type="compositionally biased region" description="Basic and acidic residues" evidence="4">
    <location>
        <begin position="444"/>
        <end position="459"/>
    </location>
</feature>
<gene>
    <name evidence="5" type="primary">GON4L_2</name>
    <name evidence="5" type="ORF">SK128_025083</name>
</gene>
<name>A0AAN8XP19_HALRR</name>
<dbReference type="AlphaFoldDB" id="A0AAN8XP19"/>
<sequence>MESGDIPQEVIELIQSGIDEVLEEKAERTHLTAVHVKNIIKNVMTDGNVLAMVRNTVLGMSPTEEESSTVYEPTLTRAKTKEMIQQQAKGTGQCNIWAELSKTATAVNASLNPETHALATTEFPEEDEDDEYTPEGDEQMHSDDESYMSTNLSSTFGSPTLSCTPSTPQSSFTPFSQRSLSVSQASSPFYLQDNEEYSFLKNRTAQRMLKFEEETTKEELVSQRTRSKLPLTETPLECLEMAFKPPDVTNDMYEMEMDDEDWKSFLIDFIHPLESTDVAEDEEADPEYNILEDKEDASDLKEDMRRDRAVQISKKEINELLTELLGTLNGDEETVEPFRKHLSQHFNIQKKKTTPVKICKPPKEKTSGPPPKTIWVEVLTAKFTAYQLEVLRMQMAQHVQLLAGTIFMCCGDDLSPVNDGAKEMLCMYNTGNTETLAHTSSRRRWFEEGEEKIDGAESS</sequence>
<dbReference type="InterPro" id="IPR052435">
    <property type="entry name" value="YY1-Transcr_Regul"/>
</dbReference>
<feature type="compositionally biased region" description="Low complexity" evidence="4">
    <location>
        <begin position="164"/>
        <end position="175"/>
    </location>
</feature>
<evidence type="ECO:0000256" key="1">
    <source>
        <dbReference type="ARBA" id="ARBA00023015"/>
    </source>
</evidence>
<evidence type="ECO:0000313" key="5">
    <source>
        <dbReference type="EMBL" id="KAK7081694.1"/>
    </source>
</evidence>
<dbReference type="GO" id="GO:0005634">
    <property type="term" value="C:nucleus"/>
    <property type="evidence" value="ECO:0007669"/>
    <property type="project" value="TreeGrafter"/>
</dbReference>
<feature type="compositionally biased region" description="Polar residues" evidence="4">
    <location>
        <begin position="147"/>
        <end position="163"/>
    </location>
</feature>
<proteinExistence type="predicted"/>
<keyword evidence="3" id="KW-0539">Nucleus</keyword>
<accession>A0AAN8XP19</accession>
<evidence type="ECO:0000256" key="2">
    <source>
        <dbReference type="ARBA" id="ARBA00023163"/>
    </source>
</evidence>
<feature type="region of interest" description="Disordered" evidence="4">
    <location>
        <begin position="116"/>
        <end position="175"/>
    </location>
</feature>
<keyword evidence="2" id="KW-0804">Transcription</keyword>
<comment type="caution">
    <text evidence="5">The sequence shown here is derived from an EMBL/GenBank/DDBJ whole genome shotgun (WGS) entry which is preliminary data.</text>
</comment>
<keyword evidence="6" id="KW-1185">Reference proteome</keyword>
<evidence type="ECO:0000313" key="6">
    <source>
        <dbReference type="Proteomes" id="UP001381693"/>
    </source>
</evidence>
<dbReference type="GO" id="GO:0006355">
    <property type="term" value="P:regulation of DNA-templated transcription"/>
    <property type="evidence" value="ECO:0007669"/>
    <property type="project" value="TreeGrafter"/>
</dbReference>
<feature type="compositionally biased region" description="Acidic residues" evidence="4">
    <location>
        <begin position="123"/>
        <end position="137"/>
    </location>
</feature>
<keyword evidence="1" id="KW-0805">Transcription regulation</keyword>